<gene>
    <name evidence="2" type="ORF">GV794_19565</name>
</gene>
<evidence type="ECO:0000313" key="3">
    <source>
        <dbReference type="Proteomes" id="UP000470876"/>
    </source>
</evidence>
<evidence type="ECO:0000313" key="2">
    <source>
        <dbReference type="EMBL" id="NEW57837.1"/>
    </source>
</evidence>
<feature type="region of interest" description="Disordered" evidence="1">
    <location>
        <begin position="1"/>
        <end position="41"/>
    </location>
</feature>
<reference evidence="2 3" key="1">
    <citation type="submission" date="2020-01" db="EMBL/GenBank/DDBJ databases">
        <title>Genetics and antimicrobial susceptibilities of Nocardia species isolated from the soil; a comparison with species isolated from humans.</title>
        <authorList>
            <person name="Carrasco G."/>
            <person name="Monzon S."/>
            <person name="Sansegundo M."/>
            <person name="Garcia E."/>
            <person name="Garrido N."/>
            <person name="Medina M.J."/>
            <person name="Villalon P."/>
            <person name="Ramirez-Arocha A.C."/>
            <person name="Jimenez P."/>
            <person name="Cuesta I."/>
            <person name="Valdezate S."/>
        </authorList>
    </citation>
    <scope>NUCLEOTIDE SEQUENCE [LARGE SCALE GENOMIC DNA]</scope>
    <source>
        <strain evidence="2 3">CNM20110649</strain>
    </source>
</reference>
<evidence type="ECO:0000256" key="1">
    <source>
        <dbReference type="SAM" id="MobiDB-lite"/>
    </source>
</evidence>
<name>A0ABX0CPM8_9NOCA</name>
<evidence type="ECO:0008006" key="4">
    <source>
        <dbReference type="Google" id="ProtNLM"/>
    </source>
</evidence>
<dbReference type="Proteomes" id="UP000470876">
    <property type="component" value="Unassembled WGS sequence"/>
</dbReference>
<dbReference type="RefSeq" id="WP_163824234.1">
    <property type="nucleotide sequence ID" value="NZ_JAAGUX010000038.1"/>
</dbReference>
<accession>A0ABX0CPM8</accession>
<proteinExistence type="predicted"/>
<organism evidence="2 3">
    <name type="scientific">Nocardia cyriacigeorgica</name>
    <dbReference type="NCBI Taxonomy" id="135487"/>
    <lineage>
        <taxon>Bacteria</taxon>
        <taxon>Bacillati</taxon>
        <taxon>Actinomycetota</taxon>
        <taxon>Actinomycetes</taxon>
        <taxon>Mycobacteriales</taxon>
        <taxon>Nocardiaceae</taxon>
        <taxon>Nocardia</taxon>
    </lineage>
</organism>
<sequence>MTAEDHSASVYETIAPPSGARDSGVSSPMTDSSAASGSGVVDAGATSVDQIKQFTQQFTQHFHAPILANNGHFGSTTAESAASTLVRSTGALSDSEIAEARGCYLQPAPFGEAFDALNSSHLIVLQGPQGVGKRTGAIVLLREVTEGPIRTLSPAVSLDELSRFTYQADHGYLVLDGEWDDRKVDTEFMWRAIVDRVRTSGAWLVLTRRASPSRIPRAVATFDWIQPDVDRVLRAWIFQSRGTVYFDKIADIEDALPTEFVLADLRAVAERVSRGEPPESALSVFNASAELRVREWFDSPHTRREILEVTTLCFLGECGQREFESGLELLLAVLGEILAGSEDAPSPQPGCDVLPQHRRTLADETSLIHLTVEFSTVVPRRILRFKDDAYRHLAIADLWARMDVRFWNAVQVWLTMAVKNDDGAFDSHAIADALSTLAVMCCDEVVEEYLEPWSSGRDGWECQMAAALVLSRLSASENLAPTALRAAVAWATDGNHQQRTTAGLACTTLLGAVFPEEAAKLLWHNITNGDGSPVQYLLLANLFVTLSKSPEGADVVLTMLEKRFIDPQSRKYRTLAALAIVDILAAEDMWTERSAVFEYLINHPGQIVVVARLWTYALRHRPTRSAAVNALLDGLATLSNFARDPNNAAFDLGTALAEAVPARERRSLRHDIEFRHTLRARQTSSGSSQRHPSSTTVRALAAALDAADD</sequence>
<feature type="compositionally biased region" description="Low complexity" evidence="1">
    <location>
        <begin position="30"/>
        <end position="41"/>
    </location>
</feature>
<comment type="caution">
    <text evidence="2">The sequence shown here is derived from an EMBL/GenBank/DDBJ whole genome shotgun (WGS) entry which is preliminary data.</text>
</comment>
<protein>
    <recommendedName>
        <fullName evidence="4">HEAT repeat domain-containing protein</fullName>
    </recommendedName>
</protein>
<dbReference type="EMBL" id="JAAGUX010000038">
    <property type="protein sequence ID" value="NEW57837.1"/>
    <property type="molecule type" value="Genomic_DNA"/>
</dbReference>
<keyword evidence="3" id="KW-1185">Reference proteome</keyword>